<accession>A0A6V7PEJ9</accession>
<sequence>MFNDIVNCSFIQSVAKPLGSPSTHLAIPLGGELHVLPDPGPSADLQVVQIARHSEVLDDNPLHVRIWMAIPPQSRPPHWAFCAQRDRSLVGETGPREQSWRPEGLFAFGNRSLPGRPVLGRPVLA</sequence>
<dbReference type="EMBL" id="LR862147">
    <property type="protein sequence ID" value="CAD1829245.1"/>
    <property type="molecule type" value="Genomic_DNA"/>
</dbReference>
<organism evidence="1">
    <name type="scientific">Ananas comosus var. bracteatus</name>
    <name type="common">red pineapple</name>
    <dbReference type="NCBI Taxonomy" id="296719"/>
    <lineage>
        <taxon>Eukaryota</taxon>
        <taxon>Viridiplantae</taxon>
        <taxon>Streptophyta</taxon>
        <taxon>Embryophyta</taxon>
        <taxon>Tracheophyta</taxon>
        <taxon>Spermatophyta</taxon>
        <taxon>Magnoliopsida</taxon>
        <taxon>Liliopsida</taxon>
        <taxon>Poales</taxon>
        <taxon>Bromeliaceae</taxon>
        <taxon>Bromelioideae</taxon>
        <taxon>Ananas</taxon>
    </lineage>
</organism>
<name>A0A6V7PEJ9_ANACO</name>
<dbReference type="AlphaFoldDB" id="A0A6V7PEJ9"/>
<gene>
    <name evidence="1" type="ORF">CB5_LOCUS12456</name>
</gene>
<protein>
    <submittedName>
        <fullName evidence="1">Uncharacterized protein</fullName>
    </submittedName>
</protein>
<proteinExistence type="predicted"/>
<reference evidence="1" key="1">
    <citation type="submission" date="2020-07" db="EMBL/GenBank/DDBJ databases">
        <authorList>
            <person name="Lin J."/>
        </authorList>
    </citation>
    <scope>NUCLEOTIDE SEQUENCE</scope>
</reference>
<evidence type="ECO:0000313" key="1">
    <source>
        <dbReference type="EMBL" id="CAD1829245.1"/>
    </source>
</evidence>